<evidence type="ECO:0000256" key="6">
    <source>
        <dbReference type="ARBA" id="ARBA00023273"/>
    </source>
</evidence>
<name>A0ABP8CEM5_9FLAO</name>
<sequence length="1082" mass="116585">MKNKLLFLAFVLSSFITIKGQNKKIFYVDEDNRELKTISTDGTQEEIFFKKTEALSARYLAVSNNTQEMFFSTGSPYSIYKKNFDGTLESKLYTSSGVSIYNIAVDEVNAKLYWVENQELKRSNLDGTSVETVIGLNADVYLRNLTIGANKLYWSERFYNTSNLSNTYYVKRSNLDGSGIETLHTELVPSGQLYVNELGTIYGMQVDDTNNVLYWASSSADGIFKKNSDGSGSVTEILNDTYVKSPRGLALDVVNNKLFWTDSNSSFDNLRSANLDGSNVTVLSNTASDPYGLALAFINETPMGVQEIDVQGNSVSIANNDVTPDTSDYTDFGSVALNNNYKDYNFFIRNLGGATLTLSGSPKVNISGADAADFTLQTDASETVNATGSTHFTIRFDPSVLGLRTATVTINSNDSDEAVYSFSIQGSGDVSSGETGTNDMRLTTHATGSSLDNEDPDVAYDPTLNRFLLVYETEVANTEEEIFGQFVNSDGSLDGSAFQISLTGPNGNDDIDASNPRVVFSTVSNQYFVVWEGDMDTSNTTEKEVFGQLIGSNGTLIGGLGTGQIRISQHGADGNEAYSITNPSLTVNTSSGEYYVVWQSPTTTTTSGGNTYGAEVEIFGTRINSNGTLVNSLGSQTKLSSFTATNQAPSVPSVAYSSSTNQYLVVYYADYPTNSDNNIFGQIVAADGSLVSGINTPIQITSVPEDRDADYANVVYNPLLGEYFVTFQGDHINPTDGEDEIFGQRISSSGVLTGAPIQLSFAGVDGDGEETGSYSSVSYNTINDQILVTFQSEEPGSSAYDIFATTLDASSYVHLETQSRVSDMGNTNGDSSFTAQKPKQAFNTTTGDFLIVWEGDDNIPGDGEDEVFGQLWRSPPIAEIDIKGNAVSIADGDTTPDSADFTDFEMVGISNTLVREFIIYNTNTEQLVLSGSPLVEITGTDATLFTVSKQPDAVIEAGNSTTFEITFAPTSVGLKEASVSIVNNDAGENPYNFNIQGEGNGTLDVSKLVKKEGLNIYPNPATNNIGVHGLKAASKYSIFNILGAEVGSGVLVPSSKIDVMALNQGLYLLRLDGNLVYKFIKK</sequence>
<evidence type="ECO:0000256" key="7">
    <source>
        <dbReference type="SAM" id="MobiDB-lite"/>
    </source>
</evidence>
<protein>
    <recommendedName>
        <fullName evidence="12">Choice-of-anchor D domain-containing protein</fullName>
    </recommendedName>
</protein>
<feature type="compositionally biased region" description="Polar residues" evidence="7">
    <location>
        <begin position="427"/>
        <end position="451"/>
    </location>
</feature>
<feature type="domain" description="Secretion system C-terminal sorting" evidence="8">
    <location>
        <begin position="1016"/>
        <end position="1074"/>
    </location>
</feature>
<dbReference type="PANTHER" id="PTHR46513:SF13">
    <property type="entry name" value="EGF-LIKE DOMAIN-CONTAINING PROTEIN"/>
    <property type="match status" value="1"/>
</dbReference>
<accession>A0ABP8CEM5</accession>
<comment type="caution">
    <text evidence="10">The sequence shown here is derived from an EMBL/GenBank/DDBJ whole genome shotgun (WGS) entry which is preliminary data.</text>
</comment>
<dbReference type="Gene3D" id="2.60.40.10">
    <property type="entry name" value="Immunoglobulins"/>
    <property type="match status" value="2"/>
</dbReference>
<dbReference type="Pfam" id="PF22544">
    <property type="entry name" value="HYDIN_VesB_CFA65-like_Ig"/>
    <property type="match status" value="1"/>
</dbReference>
<dbReference type="EMBL" id="BAABCA010000006">
    <property type="protein sequence ID" value="GAA4238110.1"/>
    <property type="molecule type" value="Genomic_DNA"/>
</dbReference>
<dbReference type="PROSITE" id="PS51120">
    <property type="entry name" value="LDLRB"/>
    <property type="match status" value="2"/>
</dbReference>
<feature type="domain" description="HYDIN/VesB/CFA65-like Ig-like" evidence="9">
    <location>
        <begin position="327"/>
        <end position="420"/>
    </location>
</feature>
<evidence type="ECO:0000256" key="1">
    <source>
        <dbReference type="ARBA" id="ARBA00004138"/>
    </source>
</evidence>
<keyword evidence="4" id="KW-0732">Signal</keyword>
<dbReference type="InterPro" id="IPR013783">
    <property type="entry name" value="Ig-like_fold"/>
</dbReference>
<keyword evidence="6" id="KW-0966">Cell projection</keyword>
<gene>
    <name evidence="10" type="ORF">GCM10022291_27310</name>
</gene>
<dbReference type="InterPro" id="IPR050778">
    <property type="entry name" value="Cueball_EGF_LRP_Nidogen"/>
</dbReference>
<evidence type="ECO:0000313" key="11">
    <source>
        <dbReference type="Proteomes" id="UP001501496"/>
    </source>
</evidence>
<keyword evidence="11" id="KW-1185">Reference proteome</keyword>
<dbReference type="Gene3D" id="2.120.10.30">
    <property type="entry name" value="TolB, C-terminal domain"/>
    <property type="match status" value="2"/>
</dbReference>
<proteinExistence type="predicted"/>
<evidence type="ECO:0000259" key="8">
    <source>
        <dbReference type="Pfam" id="PF18962"/>
    </source>
</evidence>
<organism evidence="10 11">
    <name type="scientific">Postechiella marina</name>
    <dbReference type="NCBI Taxonomy" id="943941"/>
    <lineage>
        <taxon>Bacteria</taxon>
        <taxon>Pseudomonadati</taxon>
        <taxon>Bacteroidota</taxon>
        <taxon>Flavobacteriia</taxon>
        <taxon>Flavobacteriales</taxon>
        <taxon>Flavobacteriaceae</taxon>
        <taxon>Postechiella</taxon>
    </lineage>
</organism>
<dbReference type="NCBIfam" id="NF012200">
    <property type="entry name" value="choice_anch_D"/>
    <property type="match status" value="2"/>
</dbReference>
<evidence type="ECO:0000259" key="9">
    <source>
        <dbReference type="Pfam" id="PF22544"/>
    </source>
</evidence>
<dbReference type="Pfam" id="PF18962">
    <property type="entry name" value="Por_Secre_tail"/>
    <property type="match status" value="1"/>
</dbReference>
<dbReference type="InterPro" id="IPR053879">
    <property type="entry name" value="HYDIN_VesB_CFA65-like_Ig"/>
</dbReference>
<evidence type="ECO:0000313" key="10">
    <source>
        <dbReference type="EMBL" id="GAA4238110.1"/>
    </source>
</evidence>
<keyword evidence="5" id="KW-0969">Cilium</keyword>
<evidence type="ECO:0000256" key="5">
    <source>
        <dbReference type="ARBA" id="ARBA00023069"/>
    </source>
</evidence>
<dbReference type="InterPro" id="IPR000033">
    <property type="entry name" value="LDLR_classB_rpt"/>
</dbReference>
<evidence type="ECO:0000256" key="2">
    <source>
        <dbReference type="ARBA" id="ARBA00004496"/>
    </source>
</evidence>
<dbReference type="InterPro" id="IPR026444">
    <property type="entry name" value="Secre_tail"/>
</dbReference>
<feature type="region of interest" description="Disordered" evidence="7">
    <location>
        <begin position="427"/>
        <end position="457"/>
    </location>
</feature>
<dbReference type="NCBIfam" id="TIGR04183">
    <property type="entry name" value="Por_Secre_tail"/>
    <property type="match status" value="1"/>
</dbReference>
<dbReference type="SMART" id="SM00135">
    <property type="entry name" value="LY"/>
    <property type="match status" value="3"/>
</dbReference>
<dbReference type="PANTHER" id="PTHR46513">
    <property type="entry name" value="VITELLOGENIN RECEPTOR-LIKE PROTEIN-RELATED-RELATED"/>
    <property type="match status" value="1"/>
</dbReference>
<reference evidence="11" key="1">
    <citation type="journal article" date="2019" name="Int. J. Syst. Evol. Microbiol.">
        <title>The Global Catalogue of Microorganisms (GCM) 10K type strain sequencing project: providing services to taxonomists for standard genome sequencing and annotation.</title>
        <authorList>
            <consortium name="The Broad Institute Genomics Platform"/>
            <consortium name="The Broad Institute Genome Sequencing Center for Infectious Disease"/>
            <person name="Wu L."/>
            <person name="Ma J."/>
        </authorList>
    </citation>
    <scope>NUCLEOTIDE SEQUENCE [LARGE SCALE GENOMIC DNA]</scope>
    <source>
        <strain evidence="11">JCM 17630</strain>
    </source>
</reference>
<evidence type="ECO:0000256" key="3">
    <source>
        <dbReference type="ARBA" id="ARBA00022490"/>
    </source>
</evidence>
<dbReference type="RefSeq" id="WP_344788857.1">
    <property type="nucleotide sequence ID" value="NZ_BAABCA010000006.1"/>
</dbReference>
<dbReference type="InterPro" id="IPR011042">
    <property type="entry name" value="6-blade_b-propeller_TolB-like"/>
</dbReference>
<comment type="subcellular location">
    <subcellularLocation>
        <location evidence="1">Cell projection</location>
        <location evidence="1">Cilium</location>
    </subcellularLocation>
    <subcellularLocation>
        <location evidence="2">Cytoplasm</location>
    </subcellularLocation>
</comment>
<dbReference type="Proteomes" id="UP001501496">
    <property type="component" value="Unassembled WGS sequence"/>
</dbReference>
<evidence type="ECO:0008006" key="12">
    <source>
        <dbReference type="Google" id="ProtNLM"/>
    </source>
</evidence>
<evidence type="ECO:0000256" key="4">
    <source>
        <dbReference type="ARBA" id="ARBA00022729"/>
    </source>
</evidence>
<dbReference type="SUPFAM" id="SSF63829">
    <property type="entry name" value="Calcium-dependent phosphotriesterase"/>
    <property type="match status" value="1"/>
</dbReference>
<keyword evidence="3" id="KW-0963">Cytoplasm</keyword>